<dbReference type="PROSITE" id="PS51257">
    <property type="entry name" value="PROKAR_LIPOPROTEIN"/>
    <property type="match status" value="1"/>
</dbReference>
<dbReference type="InterPro" id="IPR036249">
    <property type="entry name" value="Thioredoxin-like_sf"/>
</dbReference>
<dbReference type="KEGG" id="panc:E2636_08860"/>
<gene>
    <name evidence="6" type="ORF">E2636_08860</name>
</gene>
<keyword evidence="7" id="KW-1185">Reference proteome</keyword>
<proteinExistence type="inferred from homology"/>
<evidence type="ECO:0000313" key="7">
    <source>
        <dbReference type="Proteomes" id="UP000294292"/>
    </source>
</evidence>
<dbReference type="InterPro" id="IPR013766">
    <property type="entry name" value="Thioredoxin_domain"/>
</dbReference>
<dbReference type="InterPro" id="IPR003782">
    <property type="entry name" value="SCO1/SenC"/>
</dbReference>
<dbReference type="EMBL" id="CP038015">
    <property type="protein sequence ID" value="QBP41238.1"/>
    <property type="molecule type" value="Genomic_DNA"/>
</dbReference>
<evidence type="ECO:0000256" key="2">
    <source>
        <dbReference type="ARBA" id="ARBA00023008"/>
    </source>
</evidence>
<keyword evidence="4" id="KW-1015">Disulfide bond</keyword>
<feature type="binding site" evidence="3">
    <location>
        <position position="157"/>
    </location>
    <ligand>
        <name>Cu cation</name>
        <dbReference type="ChEBI" id="CHEBI:23378"/>
    </ligand>
</feature>
<dbReference type="AlphaFoldDB" id="A0A4P6ZYF5"/>
<dbReference type="GO" id="GO:0046872">
    <property type="term" value="F:metal ion binding"/>
    <property type="evidence" value="ECO:0007669"/>
    <property type="project" value="UniProtKB-KW"/>
</dbReference>
<sequence length="194" mass="22231">MKYMNRAQFKIILIIVSVMYFLTGCSSLQNQPDKLNSFSFTDQHGEEFGLEDLKGEMWISNFIFTSCETVCPPMTAAMADIQEELLNNNMDVEIVSFSVDPLIDTPEKLDKYLSQFTDNDSNWKMLTGYKQEEIEKFALEEFQTLVNKPSGTSQVLHGVNFYLVDIDGVLVSEFNFTEPGLTEKVIEELKNYKP</sequence>
<keyword evidence="2 3" id="KW-0186">Copper</keyword>
<evidence type="ECO:0000259" key="5">
    <source>
        <dbReference type="PROSITE" id="PS51352"/>
    </source>
</evidence>
<dbReference type="OrthoDB" id="9811998at2"/>
<feature type="binding site" evidence="3">
    <location>
        <position position="67"/>
    </location>
    <ligand>
        <name>Cu cation</name>
        <dbReference type="ChEBI" id="CHEBI:23378"/>
    </ligand>
</feature>
<dbReference type="CDD" id="cd02968">
    <property type="entry name" value="SCO"/>
    <property type="match status" value="1"/>
</dbReference>
<dbReference type="PANTHER" id="PTHR12151:SF25">
    <property type="entry name" value="LINALOOL DEHYDRATASE_ISOMERASE DOMAIN-CONTAINING PROTEIN"/>
    <property type="match status" value="1"/>
</dbReference>
<keyword evidence="3" id="KW-0479">Metal-binding</keyword>
<feature type="disulfide bond" description="Redox-active" evidence="4">
    <location>
        <begin position="67"/>
        <end position="71"/>
    </location>
</feature>
<dbReference type="PROSITE" id="PS51352">
    <property type="entry name" value="THIOREDOXIN_2"/>
    <property type="match status" value="1"/>
</dbReference>
<accession>A0A4P6ZYF5</accession>
<feature type="domain" description="Thioredoxin" evidence="5">
    <location>
        <begin position="29"/>
        <end position="191"/>
    </location>
</feature>
<comment type="similarity">
    <text evidence="1">Belongs to the SCO1/2 family.</text>
</comment>
<organism evidence="6 7">
    <name type="scientific">Paenisporosarcina antarctica</name>
    <dbReference type="NCBI Taxonomy" id="417367"/>
    <lineage>
        <taxon>Bacteria</taxon>
        <taxon>Bacillati</taxon>
        <taxon>Bacillota</taxon>
        <taxon>Bacilli</taxon>
        <taxon>Bacillales</taxon>
        <taxon>Caryophanaceae</taxon>
        <taxon>Paenisporosarcina</taxon>
    </lineage>
</organism>
<dbReference type="PANTHER" id="PTHR12151">
    <property type="entry name" value="ELECTRON TRANSPORT PROTIN SCO1/SENC FAMILY MEMBER"/>
    <property type="match status" value="1"/>
</dbReference>
<evidence type="ECO:0000256" key="4">
    <source>
        <dbReference type="PIRSR" id="PIRSR603782-2"/>
    </source>
</evidence>
<reference evidence="6 7" key="1">
    <citation type="submission" date="2019-03" db="EMBL/GenBank/DDBJ databases">
        <title>Complete genome sequence of Paenisporosarcina antarctica CGMCC 1.6503T.</title>
        <authorList>
            <person name="Rong J.-C."/>
            <person name="Chi N.-Y."/>
            <person name="Zhang Q.-F."/>
        </authorList>
    </citation>
    <scope>NUCLEOTIDE SEQUENCE [LARGE SCALE GENOMIC DNA]</scope>
    <source>
        <strain evidence="6 7">CGMCC 1.6503</strain>
    </source>
</reference>
<evidence type="ECO:0000256" key="1">
    <source>
        <dbReference type="ARBA" id="ARBA00010996"/>
    </source>
</evidence>
<evidence type="ECO:0000256" key="3">
    <source>
        <dbReference type="PIRSR" id="PIRSR603782-1"/>
    </source>
</evidence>
<dbReference type="Gene3D" id="3.40.30.10">
    <property type="entry name" value="Glutaredoxin"/>
    <property type="match status" value="1"/>
</dbReference>
<dbReference type="Pfam" id="PF02630">
    <property type="entry name" value="SCO1-SenC"/>
    <property type="match status" value="1"/>
</dbReference>
<dbReference type="RefSeq" id="WP_134209883.1">
    <property type="nucleotide sequence ID" value="NZ_CP038015.1"/>
</dbReference>
<dbReference type="Proteomes" id="UP000294292">
    <property type="component" value="Chromosome"/>
</dbReference>
<evidence type="ECO:0000313" key="6">
    <source>
        <dbReference type="EMBL" id="QBP41238.1"/>
    </source>
</evidence>
<dbReference type="SUPFAM" id="SSF52833">
    <property type="entry name" value="Thioredoxin-like"/>
    <property type="match status" value="1"/>
</dbReference>
<feature type="binding site" evidence="3">
    <location>
        <position position="71"/>
    </location>
    <ligand>
        <name>Cu cation</name>
        <dbReference type="ChEBI" id="CHEBI:23378"/>
    </ligand>
</feature>
<protein>
    <submittedName>
        <fullName evidence="6">SCO family protein</fullName>
    </submittedName>
</protein>
<name>A0A4P6ZYF5_9BACL</name>